<evidence type="ECO:0000256" key="4">
    <source>
        <dbReference type="ARBA" id="ARBA00023163"/>
    </source>
</evidence>
<accession>A0ABS3QK09</accession>
<evidence type="ECO:0000313" key="8">
    <source>
        <dbReference type="Proteomes" id="UP000664369"/>
    </source>
</evidence>
<evidence type="ECO:0000256" key="1">
    <source>
        <dbReference type="ARBA" id="ARBA00010641"/>
    </source>
</evidence>
<organism evidence="7 8">
    <name type="scientific">Hymenobacter negativus</name>
    <dbReference type="NCBI Taxonomy" id="2795026"/>
    <lineage>
        <taxon>Bacteria</taxon>
        <taxon>Pseudomonadati</taxon>
        <taxon>Bacteroidota</taxon>
        <taxon>Cytophagia</taxon>
        <taxon>Cytophagales</taxon>
        <taxon>Hymenobacteraceae</taxon>
        <taxon>Hymenobacter</taxon>
    </lineage>
</organism>
<dbReference type="InterPro" id="IPR007627">
    <property type="entry name" value="RNA_pol_sigma70_r2"/>
</dbReference>
<name>A0ABS3QK09_9BACT</name>
<dbReference type="Pfam" id="PF08281">
    <property type="entry name" value="Sigma70_r4_2"/>
    <property type="match status" value="1"/>
</dbReference>
<feature type="domain" description="RNA polymerase sigma factor 70 region 4 type 2" evidence="6">
    <location>
        <begin position="162"/>
        <end position="213"/>
    </location>
</feature>
<proteinExistence type="inferred from homology"/>
<evidence type="ECO:0000313" key="7">
    <source>
        <dbReference type="EMBL" id="MBO2011593.1"/>
    </source>
</evidence>
<dbReference type="EMBL" id="JAGETZ010000012">
    <property type="protein sequence ID" value="MBO2011593.1"/>
    <property type="molecule type" value="Genomic_DNA"/>
</dbReference>
<gene>
    <name evidence="7" type="ORF">J4E00_21180</name>
</gene>
<evidence type="ECO:0000259" key="5">
    <source>
        <dbReference type="Pfam" id="PF04542"/>
    </source>
</evidence>
<sequence>MAHFDPSLSVTADLSWPMVNGYPLTANKTYSAKALRDFELIRRIIGCQDEKAYQEIWDSYQKPIRRLVQRFVSQTDAAQDLTLEIFVRAFKYLPRFKPTFAFSTWLFRVATNCCLAFLELRRLSTVSLNAPQGSNGDETFQLDYPDPAPLPSEVVIQAQRAERLQQAVRALPLKYHQLVQLHYFHELSYEEIAQQQQVPVGTIKARLHRGRLLLQRAMQGEMHRI</sequence>
<dbReference type="InterPro" id="IPR039425">
    <property type="entry name" value="RNA_pol_sigma-70-like"/>
</dbReference>
<dbReference type="NCBIfam" id="TIGR02937">
    <property type="entry name" value="sigma70-ECF"/>
    <property type="match status" value="1"/>
</dbReference>
<dbReference type="SUPFAM" id="SSF88659">
    <property type="entry name" value="Sigma3 and sigma4 domains of RNA polymerase sigma factors"/>
    <property type="match status" value="1"/>
</dbReference>
<evidence type="ECO:0000256" key="2">
    <source>
        <dbReference type="ARBA" id="ARBA00023015"/>
    </source>
</evidence>
<keyword evidence="3" id="KW-0731">Sigma factor</keyword>
<dbReference type="PANTHER" id="PTHR43133:SF51">
    <property type="entry name" value="RNA POLYMERASE SIGMA FACTOR"/>
    <property type="match status" value="1"/>
</dbReference>
<comment type="similarity">
    <text evidence="1">Belongs to the sigma-70 factor family. ECF subfamily.</text>
</comment>
<dbReference type="InterPro" id="IPR013324">
    <property type="entry name" value="RNA_pol_sigma_r3/r4-like"/>
</dbReference>
<dbReference type="InterPro" id="IPR013325">
    <property type="entry name" value="RNA_pol_sigma_r2"/>
</dbReference>
<dbReference type="Pfam" id="PF04542">
    <property type="entry name" value="Sigma70_r2"/>
    <property type="match status" value="1"/>
</dbReference>
<dbReference type="Gene3D" id="1.10.1740.10">
    <property type="match status" value="1"/>
</dbReference>
<protein>
    <submittedName>
        <fullName evidence="7">Sigma-70 family RNA polymerase sigma factor</fullName>
    </submittedName>
</protein>
<evidence type="ECO:0000259" key="6">
    <source>
        <dbReference type="Pfam" id="PF08281"/>
    </source>
</evidence>
<feature type="domain" description="RNA polymerase sigma-70 region 2" evidence="5">
    <location>
        <begin position="58"/>
        <end position="118"/>
    </location>
</feature>
<dbReference type="InterPro" id="IPR036388">
    <property type="entry name" value="WH-like_DNA-bd_sf"/>
</dbReference>
<dbReference type="SUPFAM" id="SSF88946">
    <property type="entry name" value="Sigma2 domain of RNA polymerase sigma factors"/>
    <property type="match status" value="1"/>
</dbReference>
<reference evidence="7 8" key="1">
    <citation type="submission" date="2021-03" db="EMBL/GenBank/DDBJ databases">
        <authorList>
            <person name="Kim M.K."/>
        </authorList>
    </citation>
    <scope>NUCLEOTIDE SEQUENCE [LARGE SCALE GENOMIC DNA]</scope>
    <source>
        <strain evidence="7 8">BT442</strain>
    </source>
</reference>
<dbReference type="InterPro" id="IPR014284">
    <property type="entry name" value="RNA_pol_sigma-70_dom"/>
</dbReference>
<keyword evidence="2" id="KW-0805">Transcription regulation</keyword>
<dbReference type="Gene3D" id="1.10.10.10">
    <property type="entry name" value="Winged helix-like DNA-binding domain superfamily/Winged helix DNA-binding domain"/>
    <property type="match status" value="1"/>
</dbReference>
<keyword evidence="4" id="KW-0804">Transcription</keyword>
<evidence type="ECO:0000256" key="3">
    <source>
        <dbReference type="ARBA" id="ARBA00023082"/>
    </source>
</evidence>
<comment type="caution">
    <text evidence="7">The sequence shown here is derived from an EMBL/GenBank/DDBJ whole genome shotgun (WGS) entry which is preliminary data.</text>
</comment>
<keyword evidence="8" id="KW-1185">Reference proteome</keyword>
<dbReference type="CDD" id="cd06171">
    <property type="entry name" value="Sigma70_r4"/>
    <property type="match status" value="1"/>
</dbReference>
<dbReference type="PANTHER" id="PTHR43133">
    <property type="entry name" value="RNA POLYMERASE ECF-TYPE SIGMA FACTO"/>
    <property type="match status" value="1"/>
</dbReference>
<dbReference type="InterPro" id="IPR013249">
    <property type="entry name" value="RNA_pol_sigma70_r4_t2"/>
</dbReference>
<dbReference type="RefSeq" id="WP_208177287.1">
    <property type="nucleotide sequence ID" value="NZ_JAGETZ010000012.1"/>
</dbReference>
<dbReference type="Proteomes" id="UP000664369">
    <property type="component" value="Unassembled WGS sequence"/>
</dbReference>